<dbReference type="InterPro" id="IPR007401">
    <property type="entry name" value="DUF454"/>
</dbReference>
<keyword evidence="1" id="KW-0812">Transmembrane</keyword>
<dbReference type="GO" id="GO:0005886">
    <property type="term" value="C:plasma membrane"/>
    <property type="evidence" value="ECO:0007669"/>
    <property type="project" value="TreeGrafter"/>
</dbReference>
<feature type="transmembrane region" description="Helical" evidence="1">
    <location>
        <begin position="100"/>
        <end position="117"/>
    </location>
</feature>
<organism evidence="2 3">
    <name type="scientific">Vagococcus salmoninarum</name>
    <dbReference type="NCBI Taxonomy" id="2739"/>
    <lineage>
        <taxon>Bacteria</taxon>
        <taxon>Bacillati</taxon>
        <taxon>Bacillota</taxon>
        <taxon>Bacilli</taxon>
        <taxon>Lactobacillales</taxon>
        <taxon>Enterococcaceae</taxon>
        <taxon>Vagococcus</taxon>
    </lineage>
</organism>
<evidence type="ECO:0000313" key="3">
    <source>
        <dbReference type="Proteomes" id="UP000287239"/>
    </source>
</evidence>
<reference evidence="2 3" key="1">
    <citation type="submission" date="2017-05" db="EMBL/GenBank/DDBJ databases">
        <title>Vagococcus spp. assemblies.</title>
        <authorList>
            <person name="Gulvik C.A."/>
        </authorList>
    </citation>
    <scope>NUCLEOTIDE SEQUENCE [LARGE SCALE GENOMIC DNA]</scope>
    <source>
        <strain evidence="2 3">NCFB 2777</strain>
    </source>
</reference>
<keyword evidence="1" id="KW-0472">Membrane</keyword>
<name>A0A429ZUT4_9ENTE</name>
<gene>
    <name evidence="2" type="ORF">CBF35_02235</name>
</gene>
<dbReference type="GeneID" id="98567174"/>
<protein>
    <submittedName>
        <fullName evidence="2">DUF454 domain-containing protein</fullName>
    </submittedName>
</protein>
<dbReference type="Proteomes" id="UP000287239">
    <property type="component" value="Unassembled WGS sequence"/>
</dbReference>
<evidence type="ECO:0000256" key="1">
    <source>
        <dbReference type="SAM" id="Phobius"/>
    </source>
</evidence>
<dbReference type="PANTHER" id="PTHR35813">
    <property type="entry name" value="INNER MEMBRANE PROTEIN YBAN"/>
    <property type="match status" value="1"/>
</dbReference>
<dbReference type="OrthoDB" id="5690292at2"/>
<dbReference type="PIRSF" id="PIRSF016789">
    <property type="entry name" value="DUF454"/>
    <property type="match status" value="1"/>
</dbReference>
<sequence>MKKISFIILGFVTFILGTLGVFLPILPTTPFYLLTAFLWLNSSEKLHDFFVNSKYYDKYIKEMIIEKKMSKGDQRKMFIGIFFILLIPFILVDSLLVRSILVIVYVAHLYLLTRYFNKKQKVAIKKQVLD</sequence>
<keyword evidence="3" id="KW-1185">Reference proteome</keyword>
<dbReference type="RefSeq" id="WP_126778254.1">
    <property type="nucleotide sequence ID" value="NZ_CAUQJP010000005.1"/>
</dbReference>
<evidence type="ECO:0000313" key="2">
    <source>
        <dbReference type="EMBL" id="RST97506.1"/>
    </source>
</evidence>
<dbReference type="Pfam" id="PF04304">
    <property type="entry name" value="DUF454"/>
    <property type="match status" value="1"/>
</dbReference>
<dbReference type="AlphaFoldDB" id="A0A429ZUT4"/>
<accession>A0A429ZUT4</accession>
<feature type="transmembrane region" description="Helical" evidence="1">
    <location>
        <begin position="6"/>
        <end position="26"/>
    </location>
</feature>
<dbReference type="PANTHER" id="PTHR35813:SF1">
    <property type="entry name" value="INNER MEMBRANE PROTEIN YBAN"/>
    <property type="match status" value="1"/>
</dbReference>
<dbReference type="EMBL" id="NGJU01000002">
    <property type="protein sequence ID" value="RST97506.1"/>
    <property type="molecule type" value="Genomic_DNA"/>
</dbReference>
<comment type="caution">
    <text evidence="2">The sequence shown here is derived from an EMBL/GenBank/DDBJ whole genome shotgun (WGS) entry which is preliminary data.</text>
</comment>
<keyword evidence="1" id="KW-1133">Transmembrane helix</keyword>
<proteinExistence type="predicted"/>